<dbReference type="Proteomes" id="UP001589535">
    <property type="component" value="Unassembled WGS sequence"/>
</dbReference>
<feature type="region of interest" description="Disordered" evidence="1">
    <location>
        <begin position="23"/>
        <end position="63"/>
    </location>
</feature>
<dbReference type="EMBL" id="JBHMBK010000006">
    <property type="protein sequence ID" value="MFB9684755.1"/>
    <property type="molecule type" value="Genomic_DNA"/>
</dbReference>
<feature type="chain" id="PRO_5046948429" evidence="2">
    <location>
        <begin position="25"/>
        <end position="211"/>
    </location>
</feature>
<evidence type="ECO:0000313" key="4">
    <source>
        <dbReference type="Proteomes" id="UP001589535"/>
    </source>
</evidence>
<comment type="caution">
    <text evidence="3">The sequence shown here is derived from an EMBL/GenBank/DDBJ whole genome shotgun (WGS) entry which is preliminary data.</text>
</comment>
<organism evidence="3 4">
    <name type="scientific">Amycolatopsis plumensis</name>
    <dbReference type="NCBI Taxonomy" id="236508"/>
    <lineage>
        <taxon>Bacteria</taxon>
        <taxon>Bacillati</taxon>
        <taxon>Actinomycetota</taxon>
        <taxon>Actinomycetes</taxon>
        <taxon>Pseudonocardiales</taxon>
        <taxon>Pseudonocardiaceae</taxon>
        <taxon>Amycolatopsis</taxon>
    </lineage>
</organism>
<dbReference type="Pfam" id="PF12079">
    <property type="entry name" value="DUF3558"/>
    <property type="match status" value="1"/>
</dbReference>
<keyword evidence="2" id="KW-0732">Signal</keyword>
<name>A0ABV5U043_9PSEU</name>
<feature type="compositionally biased region" description="Polar residues" evidence="1">
    <location>
        <begin position="23"/>
        <end position="42"/>
    </location>
</feature>
<dbReference type="InterPro" id="IPR024520">
    <property type="entry name" value="DUF3558"/>
</dbReference>
<evidence type="ECO:0000313" key="3">
    <source>
        <dbReference type="EMBL" id="MFB9684755.1"/>
    </source>
</evidence>
<evidence type="ECO:0000256" key="1">
    <source>
        <dbReference type="SAM" id="MobiDB-lite"/>
    </source>
</evidence>
<keyword evidence="4" id="KW-1185">Reference proteome</keyword>
<proteinExistence type="predicted"/>
<dbReference type="PROSITE" id="PS51257">
    <property type="entry name" value="PROKAR_LIPOPROTEIN"/>
    <property type="match status" value="1"/>
</dbReference>
<gene>
    <name evidence="3" type="ORF">ACFFTO_11225</name>
</gene>
<feature type="signal peptide" evidence="2">
    <location>
        <begin position="1"/>
        <end position="24"/>
    </location>
</feature>
<sequence>MSRQVVLAATAVVLGAALLTSCTGKNPTNGTPSPAPGTSESTGGAELPNSGAPKVDNPLPAAALAGNPCDSALTAEQVTGYLGQTKAPKASDTELGPTCDWASTSGSSAGILVGYDTKSGQGLSLPYKNVKPKAKRWVDDLQPIQGYPAVGYVDSGTTDNRACVIVVGIADDLTYSVSLSIGDSAVQAGKDACQLGRGVADTVLTNLKARA</sequence>
<reference evidence="3 4" key="1">
    <citation type="submission" date="2024-09" db="EMBL/GenBank/DDBJ databases">
        <authorList>
            <person name="Sun Q."/>
            <person name="Mori K."/>
        </authorList>
    </citation>
    <scope>NUCLEOTIDE SEQUENCE [LARGE SCALE GENOMIC DNA]</scope>
    <source>
        <strain evidence="3 4">JCM 13852</strain>
    </source>
</reference>
<evidence type="ECO:0000256" key="2">
    <source>
        <dbReference type="SAM" id="SignalP"/>
    </source>
</evidence>
<protein>
    <submittedName>
        <fullName evidence="3">DUF3558 domain-containing protein</fullName>
    </submittedName>
</protein>
<dbReference type="RefSeq" id="WP_378191810.1">
    <property type="nucleotide sequence ID" value="NZ_JBHMBK010000006.1"/>
</dbReference>
<accession>A0ABV5U043</accession>